<evidence type="ECO:0000256" key="6">
    <source>
        <dbReference type="ARBA" id="ARBA00023315"/>
    </source>
</evidence>
<dbReference type="Pfam" id="PF03279">
    <property type="entry name" value="Lip_A_acyltrans"/>
    <property type="match status" value="1"/>
</dbReference>
<dbReference type="GO" id="GO:0009247">
    <property type="term" value="P:glycolipid biosynthetic process"/>
    <property type="evidence" value="ECO:0007669"/>
    <property type="project" value="UniProtKB-ARBA"/>
</dbReference>
<dbReference type="GO" id="GO:0016746">
    <property type="term" value="F:acyltransferase activity"/>
    <property type="evidence" value="ECO:0007669"/>
    <property type="project" value="UniProtKB-KW"/>
</dbReference>
<evidence type="ECO:0000256" key="2">
    <source>
        <dbReference type="ARBA" id="ARBA00022475"/>
    </source>
</evidence>
<keyword evidence="3" id="KW-0997">Cell inner membrane</keyword>
<evidence type="ECO:0000313" key="8">
    <source>
        <dbReference type="EMBL" id="BDU71456.1"/>
    </source>
</evidence>
<proteinExistence type="predicted"/>
<dbReference type="CDD" id="cd07984">
    <property type="entry name" value="LPLAT_LABLAT-like"/>
    <property type="match status" value="1"/>
</dbReference>
<name>A0AA48GF62_9BACT</name>
<protein>
    <recommendedName>
        <fullName evidence="10">Acyltransferase</fullName>
    </recommendedName>
</protein>
<evidence type="ECO:0000256" key="3">
    <source>
        <dbReference type="ARBA" id="ARBA00022519"/>
    </source>
</evidence>
<evidence type="ECO:0000313" key="9">
    <source>
        <dbReference type="Proteomes" id="UP001238179"/>
    </source>
</evidence>
<dbReference type="PANTHER" id="PTHR30606:SF9">
    <property type="entry name" value="LIPID A BIOSYNTHESIS LAUROYLTRANSFERASE"/>
    <property type="match status" value="1"/>
</dbReference>
<feature type="region of interest" description="Disordered" evidence="7">
    <location>
        <begin position="1"/>
        <end position="25"/>
    </location>
</feature>
<evidence type="ECO:0000256" key="1">
    <source>
        <dbReference type="ARBA" id="ARBA00004533"/>
    </source>
</evidence>
<dbReference type="GO" id="GO:0005886">
    <property type="term" value="C:plasma membrane"/>
    <property type="evidence" value="ECO:0007669"/>
    <property type="project" value="UniProtKB-SubCell"/>
</dbReference>
<sequence>MLKFRKRPAVHPAHPGAGGSGGPGRTGWRVSGIGRRWQLGVFHALIRLAGRPLSYALADLVSLHYTLTRPSVRQGCRPYLDHRFHGRRGLRRLADTFRLTRSFARILVDQAALRLLGRGEFITHLQGRADLAALLAEGRGLVIVTAHVGAWQLGMAGLGGLERPISVLARFDAGDESSPFQAFAGRDFRVIDPGAFLGGVPDMVGALQRGEVVALMGDRAWGAGGGTVAVDFLGGPVPLPFTAYKLASATGAPVAVLFPYKAGPDRYEMHLASVIRVPAGLGRAPEAYRPYAAAYARALEAFLGTHPYHFFNFFDLWAGKTGPG</sequence>
<dbReference type="InterPro" id="IPR004960">
    <property type="entry name" value="LipA_acyltrans"/>
</dbReference>
<gene>
    <name evidence="8" type="ORF">METEAL_06300</name>
</gene>
<evidence type="ECO:0000256" key="4">
    <source>
        <dbReference type="ARBA" id="ARBA00022679"/>
    </source>
</evidence>
<organism evidence="8 9">
    <name type="scientific">Mesoterricola silvestris</name>
    <dbReference type="NCBI Taxonomy" id="2927979"/>
    <lineage>
        <taxon>Bacteria</taxon>
        <taxon>Pseudomonadati</taxon>
        <taxon>Acidobacteriota</taxon>
        <taxon>Holophagae</taxon>
        <taxon>Holophagales</taxon>
        <taxon>Holophagaceae</taxon>
        <taxon>Mesoterricola</taxon>
    </lineage>
</organism>
<comment type="subcellular location">
    <subcellularLocation>
        <location evidence="1">Cell inner membrane</location>
    </subcellularLocation>
</comment>
<evidence type="ECO:0008006" key="10">
    <source>
        <dbReference type="Google" id="ProtNLM"/>
    </source>
</evidence>
<reference evidence="9" key="1">
    <citation type="journal article" date="2023" name="Int. J. Syst. Evol. Microbiol.">
        <title>Mesoterricola silvestris gen. nov., sp. nov., Mesoterricola sediminis sp. nov., Geothrix oryzae sp. nov., Geothrix edaphica sp. nov., Geothrix rubra sp. nov., and Geothrix limicola sp. nov., six novel members of Acidobacteriota isolated from soils.</title>
        <authorList>
            <person name="Itoh H."/>
            <person name="Sugisawa Y."/>
            <person name="Mise K."/>
            <person name="Xu Z."/>
            <person name="Kuniyasu M."/>
            <person name="Ushijima N."/>
            <person name="Kawano K."/>
            <person name="Kobayashi E."/>
            <person name="Shiratori Y."/>
            <person name="Masuda Y."/>
            <person name="Senoo K."/>
        </authorList>
    </citation>
    <scope>NUCLEOTIDE SEQUENCE [LARGE SCALE GENOMIC DNA]</scope>
    <source>
        <strain evidence="9">W79</strain>
    </source>
</reference>
<dbReference type="EMBL" id="AP027080">
    <property type="protein sequence ID" value="BDU71456.1"/>
    <property type="molecule type" value="Genomic_DNA"/>
</dbReference>
<evidence type="ECO:0000256" key="7">
    <source>
        <dbReference type="SAM" id="MobiDB-lite"/>
    </source>
</evidence>
<dbReference type="KEGG" id="msil:METEAL_06300"/>
<dbReference type="AlphaFoldDB" id="A0AA48GF62"/>
<keyword evidence="5" id="KW-0472">Membrane</keyword>
<keyword evidence="2" id="KW-1003">Cell membrane</keyword>
<feature type="compositionally biased region" description="Gly residues" evidence="7">
    <location>
        <begin position="16"/>
        <end position="25"/>
    </location>
</feature>
<keyword evidence="6" id="KW-0012">Acyltransferase</keyword>
<dbReference type="PANTHER" id="PTHR30606">
    <property type="entry name" value="LIPID A BIOSYNTHESIS LAUROYL ACYLTRANSFERASE"/>
    <property type="match status" value="1"/>
</dbReference>
<dbReference type="Proteomes" id="UP001238179">
    <property type="component" value="Chromosome"/>
</dbReference>
<keyword evidence="4" id="KW-0808">Transferase</keyword>
<evidence type="ECO:0000256" key="5">
    <source>
        <dbReference type="ARBA" id="ARBA00023136"/>
    </source>
</evidence>
<accession>A0AA48GF62</accession>
<keyword evidence="9" id="KW-1185">Reference proteome</keyword>